<dbReference type="Pfam" id="PF08603">
    <property type="entry name" value="CAP_C"/>
    <property type="match status" value="1"/>
</dbReference>
<evidence type="ECO:0000259" key="2">
    <source>
        <dbReference type="PROSITE" id="PS51329"/>
    </source>
</evidence>
<feature type="compositionally biased region" description="Pro residues" evidence="1">
    <location>
        <begin position="215"/>
        <end position="232"/>
    </location>
</feature>
<accession>A0A8S1JVI5</accession>
<dbReference type="AlphaFoldDB" id="A0A8S1JVI5"/>
<dbReference type="GO" id="GO:0007015">
    <property type="term" value="P:actin filament organization"/>
    <property type="evidence" value="ECO:0007669"/>
    <property type="project" value="TreeGrafter"/>
</dbReference>
<dbReference type="GO" id="GO:0008179">
    <property type="term" value="F:adenylate cyclase binding"/>
    <property type="evidence" value="ECO:0007669"/>
    <property type="project" value="TreeGrafter"/>
</dbReference>
<dbReference type="Proteomes" id="UP000692954">
    <property type="component" value="Unassembled WGS sequence"/>
</dbReference>
<reference evidence="3" key="1">
    <citation type="submission" date="2021-01" db="EMBL/GenBank/DDBJ databases">
        <authorList>
            <consortium name="Genoscope - CEA"/>
            <person name="William W."/>
        </authorList>
    </citation>
    <scope>NUCLEOTIDE SEQUENCE</scope>
</reference>
<protein>
    <recommendedName>
        <fullName evidence="2">C-CAP/cofactor C-like domain-containing protein</fullName>
    </recommendedName>
</protein>
<dbReference type="EMBL" id="CAJJDN010000001">
    <property type="protein sequence ID" value="CAD8046471.1"/>
    <property type="molecule type" value="Genomic_DNA"/>
</dbReference>
<keyword evidence="4" id="KW-1185">Reference proteome</keyword>
<dbReference type="PROSITE" id="PS51329">
    <property type="entry name" value="C_CAP_COFACTOR_C"/>
    <property type="match status" value="1"/>
</dbReference>
<gene>
    <name evidence="3" type="ORF">PSON_ATCC_30995.1.T0010628</name>
</gene>
<feature type="region of interest" description="Disordered" evidence="1">
    <location>
        <begin position="265"/>
        <end position="293"/>
    </location>
</feature>
<dbReference type="InterPro" id="IPR053950">
    <property type="entry name" value="CAP_N"/>
</dbReference>
<dbReference type="FunFam" id="2.160.20.70:FF:000035">
    <property type="entry name" value="Adenylyl cyclase-associated protein"/>
    <property type="match status" value="1"/>
</dbReference>
<dbReference type="InterPro" id="IPR013912">
    <property type="entry name" value="Adenylate_cyclase-assoc_CAP_C"/>
</dbReference>
<feature type="compositionally biased region" description="Low complexity" evidence="1">
    <location>
        <begin position="282"/>
        <end position="293"/>
    </location>
</feature>
<dbReference type="PANTHER" id="PTHR10652:SF0">
    <property type="entry name" value="ADENYLYL CYCLASE-ASSOCIATED PROTEIN"/>
    <property type="match status" value="1"/>
</dbReference>
<evidence type="ECO:0000313" key="3">
    <source>
        <dbReference type="EMBL" id="CAD8046471.1"/>
    </source>
</evidence>
<dbReference type="InterPro" id="IPR017901">
    <property type="entry name" value="C-CAP_CF_C-like"/>
</dbReference>
<dbReference type="InterPro" id="IPR001837">
    <property type="entry name" value="Adenylate_cyclase-assoc_CAP"/>
</dbReference>
<proteinExistence type="predicted"/>
<dbReference type="PANTHER" id="PTHR10652">
    <property type="entry name" value="ADENYLYL CYCLASE-ASSOCIATED PROTEIN"/>
    <property type="match status" value="1"/>
</dbReference>
<comment type="caution">
    <text evidence="3">The sequence shown here is derived from an EMBL/GenBank/DDBJ whole genome shotgun (WGS) entry which is preliminary data.</text>
</comment>
<sequence length="456" mass="51193">MSQQQAAEIRNVIKSLEKIVQQLEGGTQTQQSSPQTLAALQPFKDKLNLFVEASKSLSEQALKDITPIVMKIFLIMENAILHSTNTKKPTPDQMKQIQKLITEQVNKIAKFQTPALQYQVKAMIEGSQAAFWVTLDGPKIQVESAIESAEFNGFKLKQQKVAEVSKWYDAFIGALKWLPDFVITNYKMGLEWNGKGSLTFEQYFSALTQEQTHGAPPPPPPRGPPPPPPPQFAAPAPHTDSGDSRGALFAELNVGADITKRLKPVQKNVEKSDPLQPTIGKQQQATQQVAVQQPKEPKRYCKENWFLENYQNEKLIEFKDDEIEMKQSLFVENCKNCGILVKAKVKSIFLQKCEKVELVFDQTISGVDVVNCKKVKVTCLTKCPSLMINNSESVHMAFNSDKQCEIISSKTMDLNITFLQEDGDYAKDTNIAEQFLTVWDNEKGQFITKALDISFG</sequence>
<name>A0A8S1JVI5_9CILI</name>
<evidence type="ECO:0000313" key="4">
    <source>
        <dbReference type="Proteomes" id="UP000692954"/>
    </source>
</evidence>
<dbReference type="Pfam" id="PF21938">
    <property type="entry name" value="CAP_N"/>
    <property type="match status" value="1"/>
</dbReference>
<dbReference type="OrthoDB" id="1601at2759"/>
<feature type="domain" description="C-CAP/cofactor C-like" evidence="2">
    <location>
        <begin position="294"/>
        <end position="431"/>
    </location>
</feature>
<dbReference type="InterPro" id="IPR006599">
    <property type="entry name" value="CARP_motif"/>
</dbReference>
<feature type="region of interest" description="Disordered" evidence="1">
    <location>
        <begin position="209"/>
        <end position="245"/>
    </location>
</feature>
<dbReference type="GO" id="GO:0005737">
    <property type="term" value="C:cytoplasm"/>
    <property type="evidence" value="ECO:0007669"/>
    <property type="project" value="TreeGrafter"/>
</dbReference>
<organism evidence="3 4">
    <name type="scientific">Paramecium sonneborni</name>
    <dbReference type="NCBI Taxonomy" id="65129"/>
    <lineage>
        <taxon>Eukaryota</taxon>
        <taxon>Sar</taxon>
        <taxon>Alveolata</taxon>
        <taxon>Ciliophora</taxon>
        <taxon>Intramacronucleata</taxon>
        <taxon>Oligohymenophorea</taxon>
        <taxon>Peniculida</taxon>
        <taxon>Parameciidae</taxon>
        <taxon>Paramecium</taxon>
    </lineage>
</organism>
<dbReference type="SMART" id="SM00673">
    <property type="entry name" value="CARP"/>
    <property type="match status" value="2"/>
</dbReference>
<dbReference type="GO" id="GO:0003779">
    <property type="term" value="F:actin binding"/>
    <property type="evidence" value="ECO:0007669"/>
    <property type="project" value="InterPro"/>
</dbReference>
<evidence type="ECO:0000256" key="1">
    <source>
        <dbReference type="SAM" id="MobiDB-lite"/>
    </source>
</evidence>
<dbReference type="GO" id="GO:0019933">
    <property type="term" value="P:cAMP-mediated signaling"/>
    <property type="evidence" value="ECO:0007669"/>
    <property type="project" value="TreeGrafter"/>
</dbReference>